<feature type="domain" description="CHAT" evidence="1">
    <location>
        <begin position="8"/>
        <end position="224"/>
    </location>
</feature>
<reference evidence="2 3" key="1">
    <citation type="submission" date="2018-06" db="EMBL/GenBank/DDBJ databases">
        <title>A transcriptomic atlas of mushroom development highlights an independent origin of complex multicellularity.</title>
        <authorList>
            <consortium name="DOE Joint Genome Institute"/>
            <person name="Krizsan K."/>
            <person name="Almasi E."/>
            <person name="Merenyi Z."/>
            <person name="Sahu N."/>
            <person name="Viragh M."/>
            <person name="Koszo T."/>
            <person name="Mondo S."/>
            <person name="Kiss B."/>
            <person name="Balint B."/>
            <person name="Kues U."/>
            <person name="Barry K."/>
            <person name="Hegedus J.C."/>
            <person name="Henrissat B."/>
            <person name="Johnson J."/>
            <person name="Lipzen A."/>
            <person name="Ohm R."/>
            <person name="Nagy I."/>
            <person name="Pangilinan J."/>
            <person name="Yan J."/>
            <person name="Xiong Y."/>
            <person name="Grigoriev I.V."/>
            <person name="Hibbett D.S."/>
            <person name="Nagy L.G."/>
        </authorList>
    </citation>
    <scope>NUCLEOTIDE SEQUENCE [LARGE SCALE GENOMIC DNA]</scope>
    <source>
        <strain evidence="2 3">SZMC22713</strain>
    </source>
</reference>
<dbReference type="VEuPathDB" id="FungiDB:BD410DRAFT_730785"/>
<evidence type="ECO:0000313" key="3">
    <source>
        <dbReference type="Proteomes" id="UP000294933"/>
    </source>
</evidence>
<sequence length="225" mass="24387">LADIAISSYTPTLTALLDTHRANSTSSDYKLLAVIQPSTPNAASLPGTKAELACVQKHVPNSLIRVLNGSDATISEVLSGMDKCSWVHLACHGVQDASNPMDSGLLLEDGRLCLSRIIRKRLPHAEFAFLSACQTATGDDRRPEEAIHLAAGMLLAGYRGVVATMWSIRDDDAPFVADRFYSRILTDGRPNNVQPAVALHEAIQELRKQKGVGFSSWVPFIYMGV</sequence>
<accession>A0A4Y7PN17</accession>
<dbReference type="EMBL" id="ML170234">
    <property type="protein sequence ID" value="TDL16843.1"/>
    <property type="molecule type" value="Genomic_DNA"/>
</dbReference>
<dbReference type="InterPro" id="IPR024983">
    <property type="entry name" value="CHAT_dom"/>
</dbReference>
<dbReference type="Proteomes" id="UP000294933">
    <property type="component" value="Unassembled WGS sequence"/>
</dbReference>
<proteinExistence type="predicted"/>
<dbReference type="OrthoDB" id="9991317at2759"/>
<feature type="non-terminal residue" evidence="2">
    <location>
        <position position="1"/>
    </location>
</feature>
<dbReference type="Pfam" id="PF12770">
    <property type="entry name" value="CHAT"/>
    <property type="match status" value="1"/>
</dbReference>
<dbReference type="STRING" id="50990.A0A4Y7PN17"/>
<organism evidence="2 3">
    <name type="scientific">Rickenella mellea</name>
    <dbReference type="NCBI Taxonomy" id="50990"/>
    <lineage>
        <taxon>Eukaryota</taxon>
        <taxon>Fungi</taxon>
        <taxon>Dikarya</taxon>
        <taxon>Basidiomycota</taxon>
        <taxon>Agaricomycotina</taxon>
        <taxon>Agaricomycetes</taxon>
        <taxon>Hymenochaetales</taxon>
        <taxon>Rickenellaceae</taxon>
        <taxon>Rickenella</taxon>
    </lineage>
</organism>
<dbReference type="AlphaFoldDB" id="A0A4Y7PN17"/>
<keyword evidence="3" id="KW-1185">Reference proteome</keyword>
<gene>
    <name evidence="2" type="ORF">BD410DRAFT_730785</name>
</gene>
<name>A0A4Y7PN17_9AGAM</name>
<evidence type="ECO:0000259" key="1">
    <source>
        <dbReference type="Pfam" id="PF12770"/>
    </source>
</evidence>
<evidence type="ECO:0000313" key="2">
    <source>
        <dbReference type="EMBL" id="TDL16843.1"/>
    </source>
</evidence>
<protein>
    <recommendedName>
        <fullName evidence="1">CHAT domain-containing protein</fullName>
    </recommendedName>
</protein>